<organism evidence="2 3">
    <name type="scientific">Plakobranchus ocellatus</name>
    <dbReference type="NCBI Taxonomy" id="259542"/>
    <lineage>
        <taxon>Eukaryota</taxon>
        <taxon>Metazoa</taxon>
        <taxon>Spiralia</taxon>
        <taxon>Lophotrochozoa</taxon>
        <taxon>Mollusca</taxon>
        <taxon>Gastropoda</taxon>
        <taxon>Heterobranchia</taxon>
        <taxon>Euthyneura</taxon>
        <taxon>Panpulmonata</taxon>
        <taxon>Sacoglossa</taxon>
        <taxon>Placobranchoidea</taxon>
        <taxon>Plakobranchidae</taxon>
        <taxon>Plakobranchus</taxon>
    </lineage>
</organism>
<feature type="region of interest" description="Disordered" evidence="1">
    <location>
        <begin position="1"/>
        <end position="131"/>
    </location>
</feature>
<evidence type="ECO:0000313" key="2">
    <source>
        <dbReference type="EMBL" id="GFO09547.1"/>
    </source>
</evidence>
<feature type="compositionally biased region" description="Basic and acidic residues" evidence="1">
    <location>
        <begin position="50"/>
        <end position="62"/>
    </location>
</feature>
<feature type="compositionally biased region" description="Low complexity" evidence="1">
    <location>
        <begin position="37"/>
        <end position="49"/>
    </location>
</feature>
<reference evidence="2 3" key="1">
    <citation type="journal article" date="2021" name="Elife">
        <title>Chloroplast acquisition without the gene transfer in kleptoplastic sea slugs, Plakobranchus ocellatus.</title>
        <authorList>
            <person name="Maeda T."/>
            <person name="Takahashi S."/>
            <person name="Yoshida T."/>
            <person name="Shimamura S."/>
            <person name="Takaki Y."/>
            <person name="Nagai Y."/>
            <person name="Toyoda A."/>
            <person name="Suzuki Y."/>
            <person name="Arimoto A."/>
            <person name="Ishii H."/>
            <person name="Satoh N."/>
            <person name="Nishiyama T."/>
            <person name="Hasebe M."/>
            <person name="Maruyama T."/>
            <person name="Minagawa J."/>
            <person name="Obokata J."/>
            <person name="Shigenobu S."/>
        </authorList>
    </citation>
    <scope>NUCLEOTIDE SEQUENCE [LARGE SCALE GENOMIC DNA]</scope>
</reference>
<accession>A0AAV4AQF7</accession>
<evidence type="ECO:0000313" key="3">
    <source>
        <dbReference type="Proteomes" id="UP000735302"/>
    </source>
</evidence>
<feature type="compositionally biased region" description="Gly residues" evidence="1">
    <location>
        <begin position="81"/>
        <end position="90"/>
    </location>
</feature>
<protein>
    <submittedName>
        <fullName evidence="2">Uncharacterized protein</fullName>
    </submittedName>
</protein>
<proteinExistence type="predicted"/>
<keyword evidence="3" id="KW-1185">Reference proteome</keyword>
<name>A0AAV4AQF7_9GAST</name>
<evidence type="ECO:0000256" key="1">
    <source>
        <dbReference type="SAM" id="MobiDB-lite"/>
    </source>
</evidence>
<dbReference type="AlphaFoldDB" id="A0AAV4AQF7"/>
<dbReference type="EMBL" id="BLXT01004106">
    <property type="protein sequence ID" value="GFO09547.1"/>
    <property type="molecule type" value="Genomic_DNA"/>
</dbReference>
<comment type="caution">
    <text evidence="2">The sequence shown here is derived from an EMBL/GenBank/DDBJ whole genome shotgun (WGS) entry which is preliminary data.</text>
</comment>
<gene>
    <name evidence="2" type="ORF">PoB_003605200</name>
</gene>
<feature type="compositionally biased region" description="Basic and acidic residues" evidence="1">
    <location>
        <begin position="121"/>
        <end position="131"/>
    </location>
</feature>
<dbReference type="Proteomes" id="UP000735302">
    <property type="component" value="Unassembled WGS sequence"/>
</dbReference>
<sequence>MVQGPGLAEELVATPQFEVTTEKSFEISPQQGDLMLSGPPSGQGASSGARTRDGRVPADLRADSQGTVLPTPPEPARERGTGGVGMGKFGFGVSSPQQSNLRVQGPPSSWGAGVSIGSGAGKEKLKEEKKE</sequence>